<reference evidence="2 3" key="1">
    <citation type="submission" date="2018-05" db="EMBL/GenBank/DDBJ databases">
        <title>Complete Genome Sequence of Methylobacterium sp. 17Sr1-43.</title>
        <authorList>
            <person name="Srinivasan S."/>
        </authorList>
    </citation>
    <scope>NUCLEOTIDE SEQUENCE [LARGE SCALE GENOMIC DNA]</scope>
    <source>
        <strain evidence="2 3">17Sr1-43</strain>
    </source>
</reference>
<protein>
    <submittedName>
        <fullName evidence="2">Uncharacterized protein</fullName>
    </submittedName>
</protein>
<keyword evidence="1" id="KW-0732">Signal</keyword>
<evidence type="ECO:0000313" key="3">
    <source>
        <dbReference type="Proteomes" id="UP000246058"/>
    </source>
</evidence>
<dbReference type="EMBL" id="CP029551">
    <property type="protein sequence ID" value="AWN35817.1"/>
    <property type="molecule type" value="Genomic_DNA"/>
</dbReference>
<dbReference type="Proteomes" id="UP000246058">
    <property type="component" value="Chromosome"/>
</dbReference>
<feature type="chain" id="PRO_5015970984" evidence="1">
    <location>
        <begin position="20"/>
        <end position="178"/>
    </location>
</feature>
<organism evidence="2 3">
    <name type="scientific">Methylobacterium radiodurans</name>
    <dbReference type="NCBI Taxonomy" id="2202828"/>
    <lineage>
        <taxon>Bacteria</taxon>
        <taxon>Pseudomonadati</taxon>
        <taxon>Pseudomonadota</taxon>
        <taxon>Alphaproteobacteria</taxon>
        <taxon>Hyphomicrobiales</taxon>
        <taxon>Methylobacteriaceae</taxon>
        <taxon>Methylobacterium</taxon>
    </lineage>
</organism>
<name>A0A2U8VQ95_9HYPH</name>
<evidence type="ECO:0000313" key="2">
    <source>
        <dbReference type="EMBL" id="AWN35817.1"/>
    </source>
</evidence>
<sequence>MRPGYAFALLALIPASAQAASVDLAGSATVGALRREVALRVACEPKTRAVSLDLTVPGFADLEPVFDFSGLEGPSGSTAMLSEFRVVGAGGVRTARARASGAVAAEPATSFQLTVEPARRGETPANGIAVALVEPGARLVWTQGSPRKGDAPLVATVTVPEAETGALRTALTPCLSGP</sequence>
<evidence type="ECO:0000256" key="1">
    <source>
        <dbReference type="SAM" id="SignalP"/>
    </source>
</evidence>
<keyword evidence="3" id="KW-1185">Reference proteome</keyword>
<accession>A0A2U8VQ95</accession>
<feature type="signal peptide" evidence="1">
    <location>
        <begin position="1"/>
        <end position="19"/>
    </location>
</feature>
<dbReference type="KEGG" id="meti:DK427_08695"/>
<dbReference type="RefSeq" id="WP_109950930.1">
    <property type="nucleotide sequence ID" value="NZ_CP029551.1"/>
</dbReference>
<dbReference type="AlphaFoldDB" id="A0A2U8VQ95"/>
<gene>
    <name evidence="2" type="ORF">DK427_08695</name>
</gene>
<proteinExistence type="predicted"/>
<dbReference type="OrthoDB" id="7992124at2"/>